<evidence type="ECO:0000313" key="1">
    <source>
        <dbReference type="EMBL" id="TMW13750.1"/>
    </source>
</evidence>
<sequence length="105" mass="11955">MEANGIITRMDDGAKFIQWGNQEIAIECFLSNPAICEEQKAKVRKAIEPKPMPLAPISAPRYRIFYLVEGKERQSAWLYDESNARKGLAMMQAKYGKKNAVIYVD</sequence>
<accession>A0ABY2XPF5</accession>
<reference evidence="1 2" key="1">
    <citation type="submission" date="2019-05" db="EMBL/GenBank/DDBJ databases">
        <title>Genome of Alcanivorax gelatiniphagus, an oil degrading marine bacteria.</title>
        <authorList>
            <person name="Kwon K.K."/>
        </authorList>
    </citation>
    <scope>NUCLEOTIDE SEQUENCE [LARGE SCALE GENOMIC DNA]</scope>
    <source>
        <strain evidence="1 2">MEBiC 08158</strain>
    </source>
</reference>
<protein>
    <submittedName>
        <fullName evidence="1">Uncharacterized protein</fullName>
    </submittedName>
</protein>
<dbReference type="Proteomes" id="UP000739180">
    <property type="component" value="Unassembled WGS sequence"/>
</dbReference>
<name>A0ABY2XPF5_9GAMM</name>
<gene>
    <name evidence="1" type="ORF">FGS76_06380</name>
</gene>
<evidence type="ECO:0000313" key="2">
    <source>
        <dbReference type="Proteomes" id="UP000739180"/>
    </source>
</evidence>
<keyword evidence="2" id="KW-1185">Reference proteome</keyword>
<proteinExistence type="predicted"/>
<dbReference type="EMBL" id="VCQT01000022">
    <property type="protein sequence ID" value="TMW13750.1"/>
    <property type="molecule type" value="Genomic_DNA"/>
</dbReference>
<dbReference type="RefSeq" id="WP_138771790.1">
    <property type="nucleotide sequence ID" value="NZ_JBHSSX010000020.1"/>
</dbReference>
<organism evidence="1 2">
    <name type="scientific">Alloalcanivorax gelatiniphagus</name>
    <dbReference type="NCBI Taxonomy" id="1194167"/>
    <lineage>
        <taxon>Bacteria</taxon>
        <taxon>Pseudomonadati</taxon>
        <taxon>Pseudomonadota</taxon>
        <taxon>Gammaproteobacteria</taxon>
        <taxon>Oceanospirillales</taxon>
        <taxon>Alcanivoracaceae</taxon>
        <taxon>Alloalcanivorax</taxon>
    </lineage>
</organism>
<comment type="caution">
    <text evidence="1">The sequence shown here is derived from an EMBL/GenBank/DDBJ whole genome shotgun (WGS) entry which is preliminary data.</text>
</comment>